<accession>A0ABV7MPD2</accession>
<dbReference type="PROSITE" id="PS51900">
    <property type="entry name" value="CB"/>
    <property type="match status" value="1"/>
</dbReference>
<protein>
    <submittedName>
        <fullName evidence="5">DUF6538 domain-containing protein</fullName>
    </submittedName>
</protein>
<dbReference type="InterPro" id="IPR011010">
    <property type="entry name" value="DNA_brk_join_enz"/>
</dbReference>
<dbReference type="InterPro" id="IPR046668">
    <property type="entry name" value="DUF6538"/>
</dbReference>
<sequence>MGMMILVQYLQKRGKAGWRYRRKVPPALKAFLGRGEIVVPLGKTEAEALARYKKVHAEAEQQLRNAALGVRTPQATSLGTADTPLDQFQRADRQVRQWKLDPDWQGGGRDFDHEVVARDVIAESIAQKYPIGDDGYPVDVSPNDAALLRTLMLGSREVQPDPTLEDARKLYLEEKVGDDKTKQMELDRIFKLVREGLGKDRKLSSLKRQDAKEIRDHMLDGRKASSVDRYLNVVRAAVNHAIREYDLKVTNPFMYLEAAPKDKAEPDKDKRRPFTVEERAHNVLALQPGEVE</sequence>
<name>A0ABV7MPD2_9HYPH</name>
<dbReference type="Gene3D" id="1.10.150.130">
    <property type="match status" value="1"/>
</dbReference>
<evidence type="ECO:0000256" key="3">
    <source>
        <dbReference type="PROSITE-ProRule" id="PRU01248"/>
    </source>
</evidence>
<dbReference type="Proteomes" id="UP001595648">
    <property type="component" value="Unassembled WGS sequence"/>
</dbReference>
<keyword evidence="2 3" id="KW-0238">DNA-binding</keyword>
<dbReference type="Pfam" id="PF20172">
    <property type="entry name" value="DUF6538"/>
    <property type="match status" value="1"/>
</dbReference>
<organism evidence="5 6">
    <name type="scientific">Mesorhizobium cantuariense</name>
    <dbReference type="NCBI Taxonomy" id="1300275"/>
    <lineage>
        <taxon>Bacteria</taxon>
        <taxon>Pseudomonadati</taxon>
        <taxon>Pseudomonadota</taxon>
        <taxon>Alphaproteobacteria</taxon>
        <taxon>Hyphomicrobiales</taxon>
        <taxon>Phyllobacteriaceae</taxon>
        <taxon>Mesorhizobium</taxon>
    </lineage>
</organism>
<dbReference type="InterPro" id="IPR010998">
    <property type="entry name" value="Integrase_recombinase_N"/>
</dbReference>
<feature type="domain" description="Core-binding (CB)" evidence="4">
    <location>
        <begin position="162"/>
        <end position="242"/>
    </location>
</feature>
<evidence type="ECO:0000259" key="4">
    <source>
        <dbReference type="PROSITE" id="PS51900"/>
    </source>
</evidence>
<dbReference type="RefSeq" id="WP_378980324.1">
    <property type="nucleotide sequence ID" value="NZ_JBHRVD010000001.1"/>
</dbReference>
<keyword evidence="6" id="KW-1185">Reference proteome</keyword>
<evidence type="ECO:0000313" key="6">
    <source>
        <dbReference type="Proteomes" id="UP001595648"/>
    </source>
</evidence>
<keyword evidence="1" id="KW-0229">DNA integration</keyword>
<gene>
    <name evidence="5" type="ORF">ACFOJ9_18470</name>
</gene>
<evidence type="ECO:0000256" key="2">
    <source>
        <dbReference type="ARBA" id="ARBA00023125"/>
    </source>
</evidence>
<proteinExistence type="predicted"/>
<dbReference type="SUPFAM" id="SSF56349">
    <property type="entry name" value="DNA breaking-rejoining enzymes"/>
    <property type="match status" value="1"/>
</dbReference>
<dbReference type="EMBL" id="JBHRVD010000001">
    <property type="protein sequence ID" value="MFC3323730.1"/>
    <property type="molecule type" value="Genomic_DNA"/>
</dbReference>
<reference evidence="6" key="1">
    <citation type="journal article" date="2019" name="Int. J. Syst. Evol. Microbiol.">
        <title>The Global Catalogue of Microorganisms (GCM) 10K type strain sequencing project: providing services to taxonomists for standard genome sequencing and annotation.</title>
        <authorList>
            <consortium name="The Broad Institute Genomics Platform"/>
            <consortium name="The Broad Institute Genome Sequencing Center for Infectious Disease"/>
            <person name="Wu L."/>
            <person name="Ma J."/>
        </authorList>
    </citation>
    <scope>NUCLEOTIDE SEQUENCE [LARGE SCALE GENOMIC DNA]</scope>
    <source>
        <strain evidence="6">ICMP 19515</strain>
    </source>
</reference>
<evidence type="ECO:0000256" key="1">
    <source>
        <dbReference type="ARBA" id="ARBA00022908"/>
    </source>
</evidence>
<comment type="caution">
    <text evidence="5">The sequence shown here is derived from an EMBL/GenBank/DDBJ whole genome shotgun (WGS) entry which is preliminary data.</text>
</comment>
<dbReference type="InterPro" id="IPR044068">
    <property type="entry name" value="CB"/>
</dbReference>
<evidence type="ECO:0000313" key="5">
    <source>
        <dbReference type="EMBL" id="MFC3323730.1"/>
    </source>
</evidence>